<dbReference type="InParanoid" id="A0A0C9ZD81"/>
<dbReference type="Proteomes" id="UP000054485">
    <property type="component" value="Unassembled WGS sequence"/>
</dbReference>
<dbReference type="HOGENOM" id="CLU_2795661_0_0_1"/>
<proteinExistence type="predicted"/>
<reference evidence="1 2" key="1">
    <citation type="submission" date="2014-04" db="EMBL/GenBank/DDBJ databases">
        <authorList>
            <consortium name="DOE Joint Genome Institute"/>
            <person name="Kuo A."/>
            <person name="Ruytinx J."/>
            <person name="Rineau F."/>
            <person name="Colpaert J."/>
            <person name="Kohler A."/>
            <person name="Nagy L.G."/>
            <person name="Floudas D."/>
            <person name="Copeland A."/>
            <person name="Barry K.W."/>
            <person name="Cichocki N."/>
            <person name="Veneault-Fourrey C."/>
            <person name="LaButti K."/>
            <person name="Lindquist E.A."/>
            <person name="Lipzen A."/>
            <person name="Lundell T."/>
            <person name="Morin E."/>
            <person name="Murat C."/>
            <person name="Sun H."/>
            <person name="Tunlid A."/>
            <person name="Henrissat B."/>
            <person name="Grigoriev I.V."/>
            <person name="Hibbett D.S."/>
            <person name="Martin F."/>
            <person name="Nordberg H.P."/>
            <person name="Cantor M.N."/>
            <person name="Hua S.X."/>
        </authorList>
    </citation>
    <scope>NUCLEOTIDE SEQUENCE [LARGE SCALE GENOMIC DNA]</scope>
    <source>
        <strain evidence="1 2">UH-Slu-Lm8-n1</strain>
    </source>
</reference>
<name>A0A0C9ZD81_9AGAM</name>
<keyword evidence="2" id="KW-1185">Reference proteome</keyword>
<dbReference type="EMBL" id="KN835623">
    <property type="protein sequence ID" value="KIK35450.1"/>
    <property type="molecule type" value="Genomic_DNA"/>
</dbReference>
<sequence>MASAGLDDVFTTTYVADFGWLWQPTSLWKALLKKLHLSSRRTGHGQLFWHLWANEVAVWSTHYLLIGF</sequence>
<accession>A0A0C9ZD81</accession>
<protein>
    <submittedName>
        <fullName evidence="1">Unplaced genomic scaffold CY34scaffold_492, whole genome shotgun sequence</fullName>
    </submittedName>
</protein>
<organism evidence="1 2">
    <name type="scientific">Suillus luteus UH-Slu-Lm8-n1</name>
    <dbReference type="NCBI Taxonomy" id="930992"/>
    <lineage>
        <taxon>Eukaryota</taxon>
        <taxon>Fungi</taxon>
        <taxon>Dikarya</taxon>
        <taxon>Basidiomycota</taxon>
        <taxon>Agaricomycotina</taxon>
        <taxon>Agaricomycetes</taxon>
        <taxon>Agaricomycetidae</taxon>
        <taxon>Boletales</taxon>
        <taxon>Suillineae</taxon>
        <taxon>Suillaceae</taxon>
        <taxon>Suillus</taxon>
    </lineage>
</organism>
<gene>
    <name evidence="1" type="ORF">CY34DRAFT_812138</name>
</gene>
<evidence type="ECO:0000313" key="2">
    <source>
        <dbReference type="Proteomes" id="UP000054485"/>
    </source>
</evidence>
<dbReference type="AlphaFoldDB" id="A0A0C9ZD81"/>
<reference evidence="2" key="2">
    <citation type="submission" date="2015-01" db="EMBL/GenBank/DDBJ databases">
        <title>Evolutionary Origins and Diversification of the Mycorrhizal Mutualists.</title>
        <authorList>
            <consortium name="DOE Joint Genome Institute"/>
            <consortium name="Mycorrhizal Genomics Consortium"/>
            <person name="Kohler A."/>
            <person name="Kuo A."/>
            <person name="Nagy L.G."/>
            <person name="Floudas D."/>
            <person name="Copeland A."/>
            <person name="Barry K.W."/>
            <person name="Cichocki N."/>
            <person name="Veneault-Fourrey C."/>
            <person name="LaButti K."/>
            <person name="Lindquist E.A."/>
            <person name="Lipzen A."/>
            <person name="Lundell T."/>
            <person name="Morin E."/>
            <person name="Murat C."/>
            <person name="Riley R."/>
            <person name="Ohm R."/>
            <person name="Sun H."/>
            <person name="Tunlid A."/>
            <person name="Henrissat B."/>
            <person name="Grigoriev I.V."/>
            <person name="Hibbett D.S."/>
            <person name="Martin F."/>
        </authorList>
    </citation>
    <scope>NUCLEOTIDE SEQUENCE [LARGE SCALE GENOMIC DNA]</scope>
    <source>
        <strain evidence="2">UH-Slu-Lm8-n1</strain>
    </source>
</reference>
<evidence type="ECO:0000313" key="1">
    <source>
        <dbReference type="EMBL" id="KIK35450.1"/>
    </source>
</evidence>